<feature type="compositionally biased region" description="Low complexity" evidence="1">
    <location>
        <begin position="84"/>
        <end position="98"/>
    </location>
</feature>
<dbReference type="Proteomes" id="UP000252139">
    <property type="component" value="Unassembled WGS sequence"/>
</dbReference>
<dbReference type="EMBL" id="PJQL01000684">
    <property type="protein sequence ID" value="RCH93542.1"/>
    <property type="molecule type" value="Genomic_DNA"/>
</dbReference>
<name>A0A367JU87_RHIAZ</name>
<accession>A0A367JU87</accession>
<gene>
    <name evidence="2" type="ORF">CU097_007476</name>
</gene>
<comment type="caution">
    <text evidence="2">The sequence shown here is derived from an EMBL/GenBank/DDBJ whole genome shotgun (WGS) entry which is preliminary data.</text>
</comment>
<sequence length="463" mass="52371">MSSKRKRQRTIAADAQWCMDNRNILTCKLGTRVECSSFSGDVLRQETAVITTSINNDYTNIDSNNNKGMAASSSSLPAIQDNESIPSSPIPTTSSTTTPLDTIATITEAPPHFPWLIGEFDVTDVFYRYRCHVIQQAKDSLLQIEKSVHELLPLSHTLLLCPNQHSDTMLYFFDQAQLQKLYHSLLTESLNGSITWPDDIYLKLVYAKVKTRGHCLPLLTMAQDLDIRQQPVVWRITAAHYNSHKYSLKKLPFTAIKDKTTIGEGELQITYFDPILVNILANPEENVLLRWANVTCDATGDKRPDATISKLTQMPFGPSLGFGEAKVTQSTCDKYMLCLDLTRLATFSKDTIDENKLNASLSFQIHGFSVTFFITRLRHDGIYIMQEITHMTFSRSTVELATFISMKSLNMLLKVTDVFWRLCKSCDNEELIGANGRDIHPSLHSLINISKDRRHLCSLRFES</sequence>
<dbReference type="STRING" id="86630.A0A367JU87"/>
<reference evidence="2 3" key="1">
    <citation type="journal article" date="2018" name="G3 (Bethesda)">
        <title>Phylogenetic and Phylogenomic Definition of Rhizopus Species.</title>
        <authorList>
            <person name="Gryganskyi A.P."/>
            <person name="Golan J."/>
            <person name="Dolatabadi S."/>
            <person name="Mondo S."/>
            <person name="Robb S."/>
            <person name="Idnurm A."/>
            <person name="Muszewska A."/>
            <person name="Steczkiewicz K."/>
            <person name="Masonjones S."/>
            <person name="Liao H.L."/>
            <person name="Gajdeczka M.T."/>
            <person name="Anike F."/>
            <person name="Vuek A."/>
            <person name="Anishchenko I.M."/>
            <person name="Voigt K."/>
            <person name="de Hoog G.S."/>
            <person name="Smith M.E."/>
            <person name="Heitman J."/>
            <person name="Vilgalys R."/>
            <person name="Stajich J.E."/>
        </authorList>
    </citation>
    <scope>NUCLEOTIDE SEQUENCE [LARGE SCALE GENOMIC DNA]</scope>
    <source>
        <strain evidence="2 3">CBS 357.93</strain>
    </source>
</reference>
<dbReference type="AlphaFoldDB" id="A0A367JU87"/>
<feature type="compositionally biased region" description="Polar residues" evidence="1">
    <location>
        <begin position="71"/>
        <end position="83"/>
    </location>
</feature>
<evidence type="ECO:0000313" key="2">
    <source>
        <dbReference type="EMBL" id="RCH93542.1"/>
    </source>
</evidence>
<proteinExistence type="predicted"/>
<feature type="region of interest" description="Disordered" evidence="1">
    <location>
        <begin position="65"/>
        <end position="98"/>
    </location>
</feature>
<protein>
    <submittedName>
        <fullName evidence="2">Uncharacterized protein</fullName>
    </submittedName>
</protein>
<dbReference type="OrthoDB" id="2287221at2759"/>
<evidence type="ECO:0000313" key="3">
    <source>
        <dbReference type="Proteomes" id="UP000252139"/>
    </source>
</evidence>
<evidence type="ECO:0000256" key="1">
    <source>
        <dbReference type="SAM" id="MobiDB-lite"/>
    </source>
</evidence>
<keyword evidence="3" id="KW-1185">Reference proteome</keyword>
<organism evidence="2 3">
    <name type="scientific">Rhizopus azygosporus</name>
    <name type="common">Rhizopus microsporus var. azygosporus</name>
    <dbReference type="NCBI Taxonomy" id="86630"/>
    <lineage>
        <taxon>Eukaryota</taxon>
        <taxon>Fungi</taxon>
        <taxon>Fungi incertae sedis</taxon>
        <taxon>Mucoromycota</taxon>
        <taxon>Mucoromycotina</taxon>
        <taxon>Mucoromycetes</taxon>
        <taxon>Mucorales</taxon>
        <taxon>Mucorineae</taxon>
        <taxon>Rhizopodaceae</taxon>
        <taxon>Rhizopus</taxon>
    </lineage>
</organism>